<organism evidence="1">
    <name type="scientific">Arundo donax</name>
    <name type="common">Giant reed</name>
    <name type="synonym">Donax arundinaceus</name>
    <dbReference type="NCBI Taxonomy" id="35708"/>
    <lineage>
        <taxon>Eukaryota</taxon>
        <taxon>Viridiplantae</taxon>
        <taxon>Streptophyta</taxon>
        <taxon>Embryophyta</taxon>
        <taxon>Tracheophyta</taxon>
        <taxon>Spermatophyta</taxon>
        <taxon>Magnoliopsida</taxon>
        <taxon>Liliopsida</taxon>
        <taxon>Poales</taxon>
        <taxon>Poaceae</taxon>
        <taxon>PACMAD clade</taxon>
        <taxon>Arundinoideae</taxon>
        <taxon>Arundineae</taxon>
        <taxon>Arundo</taxon>
    </lineage>
</organism>
<dbReference type="EMBL" id="GBRH01178193">
    <property type="protein sequence ID" value="JAE19703.1"/>
    <property type="molecule type" value="Transcribed_RNA"/>
</dbReference>
<reference evidence="1" key="1">
    <citation type="submission" date="2014-09" db="EMBL/GenBank/DDBJ databases">
        <authorList>
            <person name="Magalhaes I.L.F."/>
            <person name="Oliveira U."/>
            <person name="Santos F.R."/>
            <person name="Vidigal T.H.D.A."/>
            <person name="Brescovit A.D."/>
            <person name="Santos A.J."/>
        </authorList>
    </citation>
    <scope>NUCLEOTIDE SEQUENCE</scope>
    <source>
        <tissue evidence="1">Shoot tissue taken approximately 20 cm above the soil surface</tissue>
    </source>
</reference>
<evidence type="ECO:0000313" key="1">
    <source>
        <dbReference type="EMBL" id="JAE19703.1"/>
    </source>
</evidence>
<dbReference type="AlphaFoldDB" id="A0A0A9GGB1"/>
<sequence>MDRVDIIASRFSIFFNLISFQPSVVVPADKTLVVPLLLCDF</sequence>
<reference evidence="1" key="2">
    <citation type="journal article" date="2015" name="Data Brief">
        <title>Shoot transcriptome of the giant reed, Arundo donax.</title>
        <authorList>
            <person name="Barrero R.A."/>
            <person name="Guerrero F.D."/>
            <person name="Moolhuijzen P."/>
            <person name="Goolsby J.A."/>
            <person name="Tidwell J."/>
            <person name="Bellgard S.E."/>
            <person name="Bellgard M.I."/>
        </authorList>
    </citation>
    <scope>NUCLEOTIDE SEQUENCE</scope>
    <source>
        <tissue evidence="1">Shoot tissue taken approximately 20 cm above the soil surface</tissue>
    </source>
</reference>
<accession>A0A0A9GGB1</accession>
<name>A0A0A9GGB1_ARUDO</name>
<proteinExistence type="predicted"/>
<protein>
    <submittedName>
        <fullName evidence="1">Uncharacterized protein</fullName>
    </submittedName>
</protein>